<evidence type="ECO:0000313" key="2">
    <source>
        <dbReference type="EMBL" id="QJA86602.1"/>
    </source>
</evidence>
<accession>A0A6M3KGX4</accession>
<dbReference type="EMBL" id="MT142646">
    <property type="protein sequence ID" value="QJA86602.1"/>
    <property type="molecule type" value="Genomic_DNA"/>
</dbReference>
<gene>
    <name evidence="1" type="ORF">MM415A00606_0041</name>
    <name evidence="2" type="ORF">MM415B03160_0007</name>
</gene>
<proteinExistence type="predicted"/>
<dbReference type="EMBL" id="MT142444">
    <property type="protein sequence ID" value="QJA81040.1"/>
    <property type="molecule type" value="Genomic_DNA"/>
</dbReference>
<protein>
    <submittedName>
        <fullName evidence="1">Uncharacterized protein</fullName>
    </submittedName>
</protein>
<organism evidence="1">
    <name type="scientific">viral metagenome</name>
    <dbReference type="NCBI Taxonomy" id="1070528"/>
    <lineage>
        <taxon>unclassified sequences</taxon>
        <taxon>metagenomes</taxon>
        <taxon>organismal metagenomes</taxon>
    </lineage>
</organism>
<reference evidence="1" key="1">
    <citation type="submission" date="2020-03" db="EMBL/GenBank/DDBJ databases">
        <title>The deep terrestrial virosphere.</title>
        <authorList>
            <person name="Holmfeldt K."/>
            <person name="Nilsson E."/>
            <person name="Simone D."/>
            <person name="Lopez-Fernandez M."/>
            <person name="Wu X."/>
            <person name="de Brujin I."/>
            <person name="Lundin D."/>
            <person name="Andersson A."/>
            <person name="Bertilsson S."/>
            <person name="Dopson M."/>
        </authorList>
    </citation>
    <scope>NUCLEOTIDE SEQUENCE</scope>
    <source>
        <strain evidence="1">MM415A00606</strain>
        <strain evidence="2">MM415B03160</strain>
    </source>
</reference>
<name>A0A6M3KGX4_9ZZZZ</name>
<sequence>MNLPLNVRGPTALTLILKRYINKFIIIRYMLRGGKIRAWLHSDIGVTKVTNRAYPCNVTQHGATWCNTRATFVTNRNHCNECNHCNEVLYE</sequence>
<dbReference type="AlphaFoldDB" id="A0A6M3KGX4"/>
<evidence type="ECO:0000313" key="1">
    <source>
        <dbReference type="EMBL" id="QJA81040.1"/>
    </source>
</evidence>